<feature type="transmembrane region" description="Helical" evidence="6">
    <location>
        <begin position="85"/>
        <end position="107"/>
    </location>
</feature>
<dbReference type="OrthoDB" id="8538786at2"/>
<keyword evidence="8" id="KW-1185">Reference proteome</keyword>
<evidence type="ECO:0000256" key="4">
    <source>
        <dbReference type="ARBA" id="ARBA00022989"/>
    </source>
</evidence>
<evidence type="ECO:0000256" key="6">
    <source>
        <dbReference type="SAM" id="Phobius"/>
    </source>
</evidence>
<protein>
    <submittedName>
        <fullName evidence="7">Teichuronic acid biosynthesis protein TuaB</fullName>
    </submittedName>
</protein>
<feature type="transmembrane region" description="Helical" evidence="6">
    <location>
        <begin position="241"/>
        <end position="262"/>
    </location>
</feature>
<dbReference type="Pfam" id="PF13440">
    <property type="entry name" value="Polysacc_synt_3"/>
    <property type="match status" value="1"/>
</dbReference>
<feature type="transmembrane region" description="Helical" evidence="6">
    <location>
        <begin position="412"/>
        <end position="436"/>
    </location>
</feature>
<keyword evidence="5 6" id="KW-0472">Membrane</keyword>
<comment type="subcellular location">
    <subcellularLocation>
        <location evidence="1">Cell membrane</location>
        <topology evidence="1">Multi-pass membrane protein</topology>
    </subcellularLocation>
</comment>
<evidence type="ECO:0000256" key="2">
    <source>
        <dbReference type="ARBA" id="ARBA00022475"/>
    </source>
</evidence>
<feature type="transmembrane region" description="Helical" evidence="6">
    <location>
        <begin position="355"/>
        <end position="374"/>
    </location>
</feature>
<proteinExistence type="predicted"/>
<feature type="transmembrane region" description="Helical" evidence="6">
    <location>
        <begin position="316"/>
        <end position="334"/>
    </location>
</feature>
<dbReference type="GO" id="GO:0005886">
    <property type="term" value="C:plasma membrane"/>
    <property type="evidence" value="ECO:0007669"/>
    <property type="project" value="UniProtKB-SubCell"/>
</dbReference>
<dbReference type="PANTHER" id="PTHR30250:SF11">
    <property type="entry name" value="O-ANTIGEN TRANSPORTER-RELATED"/>
    <property type="match status" value="1"/>
</dbReference>
<feature type="transmembrane region" description="Helical" evidence="6">
    <location>
        <begin position="380"/>
        <end position="400"/>
    </location>
</feature>
<gene>
    <name evidence="7" type="primary">tuaB</name>
    <name evidence="7" type="ORF">Q31a_57160</name>
</gene>
<keyword evidence="4 6" id="KW-1133">Transmembrane helix</keyword>
<dbReference type="KEGG" id="ahel:Q31a_57160"/>
<accession>A0A518GFI4</accession>
<dbReference type="EMBL" id="CP036298">
    <property type="protein sequence ID" value="QDV27328.1"/>
    <property type="molecule type" value="Genomic_DNA"/>
</dbReference>
<feature type="transmembrane region" description="Helical" evidence="6">
    <location>
        <begin position="283"/>
        <end position="304"/>
    </location>
</feature>
<evidence type="ECO:0000313" key="8">
    <source>
        <dbReference type="Proteomes" id="UP000318017"/>
    </source>
</evidence>
<feature type="transmembrane region" description="Helical" evidence="6">
    <location>
        <begin position="113"/>
        <end position="133"/>
    </location>
</feature>
<feature type="transmembrane region" description="Helical" evidence="6">
    <location>
        <begin position="203"/>
        <end position="225"/>
    </location>
</feature>
<feature type="transmembrane region" description="Helical" evidence="6">
    <location>
        <begin position="442"/>
        <end position="459"/>
    </location>
</feature>
<feature type="transmembrane region" description="Helical" evidence="6">
    <location>
        <begin position="145"/>
        <end position="166"/>
    </location>
</feature>
<feature type="transmembrane region" description="Helical" evidence="6">
    <location>
        <begin position="172"/>
        <end position="191"/>
    </location>
</feature>
<name>A0A518GFI4_9BACT</name>
<dbReference type="RefSeq" id="WP_145084567.1">
    <property type="nucleotide sequence ID" value="NZ_CP036298.1"/>
</dbReference>
<dbReference type="AlphaFoldDB" id="A0A518GFI4"/>
<dbReference type="PANTHER" id="PTHR30250">
    <property type="entry name" value="PST FAMILY PREDICTED COLANIC ACID TRANSPORTER"/>
    <property type="match status" value="1"/>
</dbReference>
<sequence length="501" mass="54547">MNLRKYLGGGALLTTGGLLSALCSFVRNIFIARMLSLEDFGIAATFAMTTSLIEMSSDMALDRLLVQADDGDDPKLQATAQAFQAVRGLTGCLFMILLAQPFAALMGIPEVTWAFRTLAIVPLMRGFIHLDMYRQQREMKFAPSVGADAGPQLAMTALAIPLAAWFGDYRAVLVLTILQFALQLLISHYVAMRRYAWHWDAVVVRRILHFGWPLLTNGFLLFGIFQGDRMIVATWFSMEELGWYSAAFSLTMMPTLVLAKVLRTYFLPLLARKKNDLPEFSILFERVCIAVAGLAGCFVLGFILGGPAFLQILYGARYAPAAAVIPWFAMLQALRLCRVGPSIAAMALGETKNMMYANFVRCISIPAGVLSAYLGYSIPFVAGLAAGGELLAVLVSMYCLYRLCHVRRSFQVTTITVFFFLVALALLGRTTFYGALNDWGELTVAALLALGGGLTIVALSPGAKELVSLVLHPRTVANQNVSTFAAPAGAVKRVEGEAKVV</sequence>
<evidence type="ECO:0000256" key="3">
    <source>
        <dbReference type="ARBA" id="ARBA00022692"/>
    </source>
</evidence>
<evidence type="ECO:0000256" key="5">
    <source>
        <dbReference type="ARBA" id="ARBA00023136"/>
    </source>
</evidence>
<dbReference type="InterPro" id="IPR050833">
    <property type="entry name" value="Poly_Biosynth_Transport"/>
</dbReference>
<reference evidence="7 8" key="1">
    <citation type="submission" date="2019-02" db="EMBL/GenBank/DDBJ databases">
        <title>Deep-cultivation of Planctomycetes and their phenomic and genomic characterization uncovers novel biology.</title>
        <authorList>
            <person name="Wiegand S."/>
            <person name="Jogler M."/>
            <person name="Boedeker C."/>
            <person name="Pinto D."/>
            <person name="Vollmers J."/>
            <person name="Rivas-Marin E."/>
            <person name="Kohn T."/>
            <person name="Peeters S.H."/>
            <person name="Heuer A."/>
            <person name="Rast P."/>
            <person name="Oberbeckmann S."/>
            <person name="Bunk B."/>
            <person name="Jeske O."/>
            <person name="Meyerdierks A."/>
            <person name="Storesund J.E."/>
            <person name="Kallscheuer N."/>
            <person name="Luecker S."/>
            <person name="Lage O.M."/>
            <person name="Pohl T."/>
            <person name="Merkel B.J."/>
            <person name="Hornburger P."/>
            <person name="Mueller R.-W."/>
            <person name="Bruemmer F."/>
            <person name="Labrenz M."/>
            <person name="Spormann A.M."/>
            <person name="Op den Camp H."/>
            <person name="Overmann J."/>
            <person name="Amann R."/>
            <person name="Jetten M.S.M."/>
            <person name="Mascher T."/>
            <person name="Medema M.H."/>
            <person name="Devos D.P."/>
            <person name="Kaster A.-K."/>
            <person name="Ovreas L."/>
            <person name="Rohde M."/>
            <person name="Galperin M.Y."/>
            <person name="Jogler C."/>
        </authorList>
    </citation>
    <scope>NUCLEOTIDE SEQUENCE [LARGE SCALE GENOMIC DNA]</scope>
    <source>
        <strain evidence="7 8">Q31a</strain>
    </source>
</reference>
<feature type="transmembrane region" description="Helical" evidence="6">
    <location>
        <begin position="6"/>
        <end position="26"/>
    </location>
</feature>
<dbReference type="Proteomes" id="UP000318017">
    <property type="component" value="Chromosome"/>
</dbReference>
<evidence type="ECO:0000313" key="7">
    <source>
        <dbReference type="EMBL" id="QDV27328.1"/>
    </source>
</evidence>
<keyword evidence="3 6" id="KW-0812">Transmembrane</keyword>
<evidence type="ECO:0000256" key="1">
    <source>
        <dbReference type="ARBA" id="ARBA00004651"/>
    </source>
</evidence>
<organism evidence="7 8">
    <name type="scientific">Aureliella helgolandensis</name>
    <dbReference type="NCBI Taxonomy" id="2527968"/>
    <lineage>
        <taxon>Bacteria</taxon>
        <taxon>Pseudomonadati</taxon>
        <taxon>Planctomycetota</taxon>
        <taxon>Planctomycetia</taxon>
        <taxon>Pirellulales</taxon>
        <taxon>Pirellulaceae</taxon>
        <taxon>Aureliella</taxon>
    </lineage>
</organism>
<keyword evidence="2" id="KW-1003">Cell membrane</keyword>